<dbReference type="Pfam" id="PF13439">
    <property type="entry name" value="Glyco_transf_4"/>
    <property type="match status" value="1"/>
</dbReference>
<dbReference type="SUPFAM" id="SSF53756">
    <property type="entry name" value="UDP-Glycosyltransferase/glycogen phosphorylase"/>
    <property type="match status" value="1"/>
</dbReference>
<dbReference type="CDD" id="cd03801">
    <property type="entry name" value="GT4_PimA-like"/>
    <property type="match status" value="1"/>
</dbReference>
<dbReference type="GO" id="GO:0016757">
    <property type="term" value="F:glycosyltransferase activity"/>
    <property type="evidence" value="ECO:0007669"/>
    <property type="project" value="InterPro"/>
</dbReference>
<dbReference type="InterPro" id="IPR050194">
    <property type="entry name" value="Glycosyltransferase_grp1"/>
</dbReference>
<gene>
    <name evidence="3" type="ORF">SAMN05216354_1806</name>
</gene>
<feature type="domain" description="Glycosyl transferase family 1" evidence="1">
    <location>
        <begin position="168"/>
        <end position="325"/>
    </location>
</feature>
<evidence type="ECO:0000259" key="2">
    <source>
        <dbReference type="Pfam" id="PF13439"/>
    </source>
</evidence>
<evidence type="ECO:0000259" key="1">
    <source>
        <dbReference type="Pfam" id="PF00534"/>
    </source>
</evidence>
<protein>
    <submittedName>
        <fullName evidence="3">Glycosyltransferase involved in cell wall bisynthesis</fullName>
    </submittedName>
</protein>
<evidence type="ECO:0000313" key="4">
    <source>
        <dbReference type="Proteomes" id="UP000236735"/>
    </source>
</evidence>
<dbReference type="Pfam" id="PF00534">
    <property type="entry name" value="Glycos_transf_1"/>
    <property type="match status" value="1"/>
</dbReference>
<organism evidence="3 4">
    <name type="scientific">Xylanibacter ruminicola</name>
    <name type="common">Prevotella ruminicola</name>
    <dbReference type="NCBI Taxonomy" id="839"/>
    <lineage>
        <taxon>Bacteria</taxon>
        <taxon>Pseudomonadati</taxon>
        <taxon>Bacteroidota</taxon>
        <taxon>Bacteroidia</taxon>
        <taxon>Bacteroidales</taxon>
        <taxon>Prevotellaceae</taxon>
        <taxon>Xylanibacter</taxon>
    </lineage>
</organism>
<accession>A0A1H5V9T6</accession>
<feature type="domain" description="Glycosyltransferase subfamily 4-like N-terminal" evidence="2">
    <location>
        <begin position="47"/>
        <end position="155"/>
    </location>
</feature>
<dbReference type="AlphaFoldDB" id="A0A1H5V9T6"/>
<keyword evidence="3" id="KW-0808">Transferase</keyword>
<dbReference type="Gene3D" id="3.40.50.2000">
    <property type="entry name" value="Glycogen Phosphorylase B"/>
    <property type="match status" value="2"/>
</dbReference>
<dbReference type="InterPro" id="IPR028098">
    <property type="entry name" value="Glyco_trans_4-like_N"/>
</dbReference>
<name>A0A1H5V9T6_XYLRU</name>
<dbReference type="Proteomes" id="UP000236735">
    <property type="component" value="Unassembled WGS sequence"/>
</dbReference>
<sequence length="351" mass="40542">MKRSAFFFNHPRQVISGGHKYNEALLNCLEAHHDVDTVMMPRCAEVYPSWRKAYAPLAELKWVKAVKRHDLVFMDDSCFRYHLLLLLVLRILRRGIPIVIIHHFPYLNDRGLMRIANFVWQYIYYALCRCLIVPSPYTQDVAGRLYPGKRIFYIPIPFGKKFETSDDEVEGRLLFVGTVERRKGLHYLIRALADVKRWVPSVHLDIVGKIVDNSYYRKLVDDITRHQLQTVVSFRGRVSDEALDEIYRKAEVFVFPSLLEGYGMVMIEAMSHGLPVVAFDNSAMPYTIQHGVNGLLAENRDAEALAGCIREIVGNRELRQKLQQGMRTTVGSLKTQSDFEKAISKMIHSLR</sequence>
<dbReference type="EMBL" id="FNUV01000004">
    <property type="protein sequence ID" value="SEF83531.1"/>
    <property type="molecule type" value="Genomic_DNA"/>
</dbReference>
<proteinExistence type="predicted"/>
<dbReference type="InterPro" id="IPR001296">
    <property type="entry name" value="Glyco_trans_1"/>
</dbReference>
<dbReference type="PANTHER" id="PTHR45947">
    <property type="entry name" value="SULFOQUINOVOSYL TRANSFERASE SQD2"/>
    <property type="match status" value="1"/>
</dbReference>
<reference evidence="3 4" key="1">
    <citation type="submission" date="2016-10" db="EMBL/GenBank/DDBJ databases">
        <authorList>
            <person name="de Groot N.N."/>
        </authorList>
    </citation>
    <scope>NUCLEOTIDE SEQUENCE [LARGE SCALE GENOMIC DNA]</scope>
    <source>
        <strain evidence="3 4">AR32</strain>
    </source>
</reference>
<dbReference type="PANTHER" id="PTHR45947:SF3">
    <property type="entry name" value="SULFOQUINOVOSYL TRANSFERASE SQD2"/>
    <property type="match status" value="1"/>
</dbReference>
<evidence type="ECO:0000313" key="3">
    <source>
        <dbReference type="EMBL" id="SEF83531.1"/>
    </source>
</evidence>